<dbReference type="EnsemblMetazoa" id="G11797.4">
    <property type="protein sequence ID" value="G11797.4:cds"/>
    <property type="gene ID" value="G11797"/>
</dbReference>
<dbReference type="Proteomes" id="UP000005408">
    <property type="component" value="Unassembled WGS sequence"/>
</dbReference>
<proteinExistence type="predicted"/>
<keyword evidence="2" id="KW-1185">Reference proteome</keyword>
<dbReference type="EnsemblMetazoa" id="G11797.8">
    <property type="protein sequence ID" value="G11797.8:cds"/>
    <property type="gene ID" value="G11797"/>
</dbReference>
<protein>
    <submittedName>
        <fullName evidence="1">Uncharacterized protein</fullName>
    </submittedName>
</protein>
<dbReference type="EnsemblMetazoa" id="G11797.2">
    <property type="protein sequence ID" value="G11797.2:cds"/>
    <property type="gene ID" value="G11797"/>
</dbReference>
<dbReference type="EnsemblMetazoa" id="G11797.7">
    <property type="protein sequence ID" value="G11797.7:cds"/>
    <property type="gene ID" value="G11797"/>
</dbReference>
<dbReference type="EnsemblMetazoa" id="G11797.9">
    <property type="protein sequence ID" value="G11797.9:cds"/>
    <property type="gene ID" value="G11797"/>
</dbReference>
<dbReference type="AlphaFoldDB" id="A0A8W8HZ88"/>
<dbReference type="EnsemblMetazoa" id="G11797.1">
    <property type="protein sequence ID" value="G11797.1:cds"/>
    <property type="gene ID" value="G11797"/>
</dbReference>
<accession>A0A8W8HZ88</accession>
<dbReference type="EnsemblMetazoa" id="G11797.6">
    <property type="protein sequence ID" value="G11797.6:cds"/>
    <property type="gene ID" value="G11797"/>
</dbReference>
<evidence type="ECO:0000313" key="2">
    <source>
        <dbReference type="Proteomes" id="UP000005408"/>
    </source>
</evidence>
<sequence length="64" mass="7205">MNESQRKLQMQDLISIIKDAKKYILVITGPNFTKLEWMVCLMIQVHLTGMDVESEPKVADPGAG</sequence>
<evidence type="ECO:0000313" key="1">
    <source>
        <dbReference type="EnsemblMetazoa" id="G11797.4:cds"/>
    </source>
</evidence>
<organism evidence="1 2">
    <name type="scientific">Magallana gigas</name>
    <name type="common">Pacific oyster</name>
    <name type="synonym">Crassostrea gigas</name>
    <dbReference type="NCBI Taxonomy" id="29159"/>
    <lineage>
        <taxon>Eukaryota</taxon>
        <taxon>Metazoa</taxon>
        <taxon>Spiralia</taxon>
        <taxon>Lophotrochozoa</taxon>
        <taxon>Mollusca</taxon>
        <taxon>Bivalvia</taxon>
        <taxon>Autobranchia</taxon>
        <taxon>Pteriomorphia</taxon>
        <taxon>Ostreida</taxon>
        <taxon>Ostreoidea</taxon>
        <taxon>Ostreidae</taxon>
        <taxon>Magallana</taxon>
    </lineage>
</organism>
<name>A0A8W8HZ88_MAGGI</name>
<reference evidence="1" key="1">
    <citation type="submission" date="2022-08" db="UniProtKB">
        <authorList>
            <consortium name="EnsemblMetazoa"/>
        </authorList>
    </citation>
    <scope>IDENTIFICATION</scope>
    <source>
        <strain evidence="1">05x7-T-G4-1.051#20</strain>
    </source>
</reference>
<dbReference type="EnsemblMetazoa" id="G11797.5">
    <property type="protein sequence ID" value="G11797.5:cds"/>
    <property type="gene ID" value="G11797"/>
</dbReference>